<sequence>QQQQQQQQAALAVVQHQHQKRSAIADPKTGIPMAAYPLTAFSYPSPSPLPIQFQQPYLTAVPMTYMPSPDIAAAQGALVSVGSSYVTYIDKKGQLLDTLPICRDFKSRRCTRPQCKYVHLAEDFVEVTNGYVCICKQAIMGNCSKKEFGVRTLPTLS</sequence>
<keyword evidence="1" id="KW-0479">Metal-binding</keyword>
<organism evidence="3 4">
    <name type="scientific">Rotaria magnacalcarata</name>
    <dbReference type="NCBI Taxonomy" id="392030"/>
    <lineage>
        <taxon>Eukaryota</taxon>
        <taxon>Metazoa</taxon>
        <taxon>Spiralia</taxon>
        <taxon>Gnathifera</taxon>
        <taxon>Rotifera</taxon>
        <taxon>Eurotatoria</taxon>
        <taxon>Bdelloidea</taxon>
        <taxon>Philodinida</taxon>
        <taxon>Philodinidae</taxon>
        <taxon>Rotaria</taxon>
    </lineage>
</organism>
<name>A0A8S3GDZ6_9BILA</name>
<protein>
    <recommendedName>
        <fullName evidence="2">C3H1-type domain-containing protein</fullName>
    </recommendedName>
</protein>
<keyword evidence="1" id="KW-0863">Zinc-finger</keyword>
<dbReference type="EMBL" id="CAJOBJ010298035">
    <property type="protein sequence ID" value="CAF5159708.1"/>
    <property type="molecule type" value="Genomic_DNA"/>
</dbReference>
<gene>
    <name evidence="3" type="ORF">GIL414_LOCUS65661</name>
</gene>
<proteinExistence type="predicted"/>
<feature type="zinc finger region" description="C3H1-type" evidence="1">
    <location>
        <begin position="96"/>
        <end position="122"/>
    </location>
</feature>
<dbReference type="Proteomes" id="UP000681720">
    <property type="component" value="Unassembled WGS sequence"/>
</dbReference>
<evidence type="ECO:0000259" key="2">
    <source>
        <dbReference type="PROSITE" id="PS50103"/>
    </source>
</evidence>
<evidence type="ECO:0000256" key="1">
    <source>
        <dbReference type="PROSITE-ProRule" id="PRU00723"/>
    </source>
</evidence>
<dbReference type="GO" id="GO:0008270">
    <property type="term" value="F:zinc ion binding"/>
    <property type="evidence" value="ECO:0007669"/>
    <property type="project" value="UniProtKB-KW"/>
</dbReference>
<evidence type="ECO:0000313" key="4">
    <source>
        <dbReference type="Proteomes" id="UP000681720"/>
    </source>
</evidence>
<feature type="domain" description="C3H1-type" evidence="2">
    <location>
        <begin position="96"/>
        <end position="122"/>
    </location>
</feature>
<comment type="caution">
    <text evidence="3">The sequence shown here is derived from an EMBL/GenBank/DDBJ whole genome shotgun (WGS) entry which is preliminary data.</text>
</comment>
<feature type="non-terminal residue" evidence="3">
    <location>
        <position position="157"/>
    </location>
</feature>
<keyword evidence="1" id="KW-0862">Zinc</keyword>
<accession>A0A8S3GDZ6</accession>
<dbReference type="AlphaFoldDB" id="A0A8S3GDZ6"/>
<dbReference type="InterPro" id="IPR000571">
    <property type="entry name" value="Znf_CCCH"/>
</dbReference>
<dbReference type="Gene3D" id="3.30.1370.210">
    <property type="match status" value="1"/>
</dbReference>
<evidence type="ECO:0000313" key="3">
    <source>
        <dbReference type="EMBL" id="CAF5159708.1"/>
    </source>
</evidence>
<dbReference type="PROSITE" id="PS50103">
    <property type="entry name" value="ZF_C3H1"/>
    <property type="match status" value="1"/>
</dbReference>
<reference evidence="3" key="1">
    <citation type="submission" date="2021-02" db="EMBL/GenBank/DDBJ databases">
        <authorList>
            <person name="Nowell W R."/>
        </authorList>
    </citation>
    <scope>NUCLEOTIDE SEQUENCE</scope>
</reference>